<proteinExistence type="predicted"/>
<feature type="signal peptide" evidence="1">
    <location>
        <begin position="1"/>
        <end position="18"/>
    </location>
</feature>
<protein>
    <submittedName>
        <fullName evidence="2">Uncharacterized protein</fullName>
    </submittedName>
</protein>
<keyword evidence="3" id="KW-1185">Reference proteome</keyword>
<accession>A0AAV5W5J4</accession>
<dbReference type="Proteomes" id="UP001432322">
    <property type="component" value="Unassembled WGS sequence"/>
</dbReference>
<evidence type="ECO:0000313" key="3">
    <source>
        <dbReference type="Proteomes" id="UP001432322"/>
    </source>
</evidence>
<feature type="non-terminal residue" evidence="2">
    <location>
        <position position="229"/>
    </location>
</feature>
<feature type="chain" id="PRO_5043607813" evidence="1">
    <location>
        <begin position="19"/>
        <end position="229"/>
    </location>
</feature>
<feature type="non-terminal residue" evidence="2">
    <location>
        <position position="1"/>
    </location>
</feature>
<sequence length="229" mass="26063">QITRILFFVLLISSYSHCFDYHIEFDRCAQFQVCFIRESCYKGKTSTSNLFVAMDKDNIDSSCDVVLQIRRFTSKKWHVMLQVNGSLFPDSISDDGVIVKQNVTQFQCNKLKGPHGNPTLFGTNKYGDRQIYEDRFIFCSFTVEALDGKQSIITSFLGSTQNPSIEFPGNQERSIKYDSFGAGFWAKIVEVKCNPDLVVSSNSSDDNHVLQEVETTHMEIKCNEAQTLL</sequence>
<comment type="caution">
    <text evidence="2">The sequence shown here is derived from an EMBL/GenBank/DDBJ whole genome shotgun (WGS) entry which is preliminary data.</text>
</comment>
<evidence type="ECO:0000256" key="1">
    <source>
        <dbReference type="SAM" id="SignalP"/>
    </source>
</evidence>
<keyword evidence="1" id="KW-0732">Signal</keyword>
<gene>
    <name evidence="2" type="ORF">PFISCL1PPCAC_18733</name>
</gene>
<dbReference type="AlphaFoldDB" id="A0AAV5W5J4"/>
<name>A0AAV5W5J4_9BILA</name>
<dbReference type="EMBL" id="BTSY01000005">
    <property type="protein sequence ID" value="GMT27436.1"/>
    <property type="molecule type" value="Genomic_DNA"/>
</dbReference>
<reference evidence="2" key="1">
    <citation type="submission" date="2023-10" db="EMBL/GenBank/DDBJ databases">
        <title>Genome assembly of Pristionchus species.</title>
        <authorList>
            <person name="Yoshida K."/>
            <person name="Sommer R.J."/>
        </authorList>
    </citation>
    <scope>NUCLEOTIDE SEQUENCE</scope>
    <source>
        <strain evidence="2">RS5133</strain>
    </source>
</reference>
<evidence type="ECO:0000313" key="2">
    <source>
        <dbReference type="EMBL" id="GMT27436.1"/>
    </source>
</evidence>
<organism evidence="2 3">
    <name type="scientific">Pristionchus fissidentatus</name>
    <dbReference type="NCBI Taxonomy" id="1538716"/>
    <lineage>
        <taxon>Eukaryota</taxon>
        <taxon>Metazoa</taxon>
        <taxon>Ecdysozoa</taxon>
        <taxon>Nematoda</taxon>
        <taxon>Chromadorea</taxon>
        <taxon>Rhabditida</taxon>
        <taxon>Rhabditina</taxon>
        <taxon>Diplogasteromorpha</taxon>
        <taxon>Diplogasteroidea</taxon>
        <taxon>Neodiplogasteridae</taxon>
        <taxon>Pristionchus</taxon>
    </lineage>
</organism>